<dbReference type="Proteomes" id="UP000501534">
    <property type="component" value="Chromosome"/>
</dbReference>
<protein>
    <recommendedName>
        <fullName evidence="4">Polyhydroxyalkanoic acid system protein</fullName>
    </recommendedName>
</protein>
<feature type="compositionally biased region" description="Basic residues" evidence="1">
    <location>
        <begin position="104"/>
        <end position="116"/>
    </location>
</feature>
<dbReference type="RefSeq" id="WP_171092129.1">
    <property type="nucleotide sequence ID" value="NZ_CP053069.1"/>
</dbReference>
<gene>
    <name evidence="2" type="ORF">DSM104443_02161</name>
</gene>
<reference evidence="2 3" key="1">
    <citation type="submission" date="2020-04" db="EMBL/GenBank/DDBJ databases">
        <title>Usitatibacter rugosus gen. nov., sp. nov. and Usitatibacter palustris sp. nov., novel members of Usitatibacteraceae fam. nov. within the order Nitrosomonadales isolated from soil.</title>
        <authorList>
            <person name="Huber K.J."/>
            <person name="Neumann-Schaal M."/>
            <person name="Geppert A."/>
            <person name="Luckner M."/>
            <person name="Wanner G."/>
            <person name="Overmann J."/>
        </authorList>
    </citation>
    <scope>NUCLEOTIDE SEQUENCE [LARGE SCALE GENOMIC DNA]</scope>
    <source>
        <strain evidence="2 3">0125_3</strain>
    </source>
</reference>
<keyword evidence="3" id="KW-1185">Reference proteome</keyword>
<proteinExistence type="predicted"/>
<evidence type="ECO:0000256" key="1">
    <source>
        <dbReference type="SAM" id="MobiDB-lite"/>
    </source>
</evidence>
<dbReference type="AlphaFoldDB" id="A0A6M4GUU3"/>
<accession>A0A6M4GUU3</accession>
<dbReference type="Pfam" id="PF09650">
    <property type="entry name" value="PHA_gran_rgn"/>
    <property type="match status" value="1"/>
</dbReference>
<evidence type="ECO:0000313" key="2">
    <source>
        <dbReference type="EMBL" id="QJR11090.1"/>
    </source>
</evidence>
<evidence type="ECO:0008006" key="4">
    <source>
        <dbReference type="Google" id="ProtNLM"/>
    </source>
</evidence>
<evidence type="ECO:0000313" key="3">
    <source>
        <dbReference type="Proteomes" id="UP000501534"/>
    </source>
</evidence>
<dbReference type="EMBL" id="CP053069">
    <property type="protein sequence ID" value="QJR11090.1"/>
    <property type="molecule type" value="Genomic_DNA"/>
</dbReference>
<dbReference type="NCBIfam" id="TIGR02610">
    <property type="entry name" value="PHA_gran_rgn"/>
    <property type="match status" value="1"/>
</dbReference>
<dbReference type="KEGG" id="uru:DSM104443_02161"/>
<sequence>MADIELTRKHGLGLAAARTAAEKMSDHLSKKFGLQGRWAGDTLHFERPGVTGSLAITEKDLDLTVTLVGFLMKAMKGSIERAVNEELDKLFAQPAAKEKESAPKAKKAPAPKKKGA</sequence>
<feature type="region of interest" description="Disordered" evidence="1">
    <location>
        <begin position="93"/>
        <end position="116"/>
    </location>
</feature>
<name>A0A6M4GUU3_9PROT</name>
<organism evidence="2 3">
    <name type="scientific">Usitatibacter rugosus</name>
    <dbReference type="NCBI Taxonomy" id="2732067"/>
    <lineage>
        <taxon>Bacteria</taxon>
        <taxon>Pseudomonadati</taxon>
        <taxon>Pseudomonadota</taxon>
        <taxon>Betaproteobacteria</taxon>
        <taxon>Nitrosomonadales</taxon>
        <taxon>Usitatibacteraceae</taxon>
        <taxon>Usitatibacter</taxon>
    </lineage>
</organism>
<dbReference type="InterPro" id="IPR013433">
    <property type="entry name" value="PHA_gran_rgn"/>
</dbReference>